<feature type="transmembrane region" description="Helical" evidence="1">
    <location>
        <begin position="180"/>
        <end position="198"/>
    </location>
</feature>
<organism evidence="2">
    <name type="scientific">hydrothermal vent metagenome</name>
    <dbReference type="NCBI Taxonomy" id="652676"/>
    <lineage>
        <taxon>unclassified sequences</taxon>
        <taxon>metagenomes</taxon>
        <taxon>ecological metagenomes</taxon>
    </lineage>
</organism>
<reference evidence="2" key="1">
    <citation type="submission" date="2018-06" db="EMBL/GenBank/DDBJ databases">
        <authorList>
            <person name="Zhirakovskaya E."/>
        </authorList>
    </citation>
    <scope>NUCLEOTIDE SEQUENCE</scope>
</reference>
<feature type="transmembrane region" description="Helical" evidence="1">
    <location>
        <begin position="118"/>
        <end position="138"/>
    </location>
</feature>
<gene>
    <name evidence="2" type="ORF">MNBD_GAMMA26-897</name>
</gene>
<feature type="transmembrane region" description="Helical" evidence="1">
    <location>
        <begin position="39"/>
        <end position="60"/>
    </location>
</feature>
<keyword evidence="1" id="KW-0812">Transmembrane</keyword>
<evidence type="ECO:0000313" key="2">
    <source>
        <dbReference type="EMBL" id="VAX11325.1"/>
    </source>
</evidence>
<accession>A0A3B1BY42</accession>
<feature type="transmembrane region" description="Helical" evidence="1">
    <location>
        <begin position="144"/>
        <end position="160"/>
    </location>
</feature>
<protein>
    <submittedName>
        <fullName evidence="2">Membrane protein</fullName>
    </submittedName>
</protein>
<feature type="transmembrane region" description="Helical" evidence="1">
    <location>
        <begin position="234"/>
        <end position="256"/>
    </location>
</feature>
<keyword evidence="1" id="KW-1133">Transmembrane helix</keyword>
<dbReference type="EMBL" id="UOFX01000083">
    <property type="protein sequence ID" value="VAX11325.1"/>
    <property type="molecule type" value="Genomic_DNA"/>
</dbReference>
<feature type="transmembrane region" description="Helical" evidence="1">
    <location>
        <begin position="268"/>
        <end position="289"/>
    </location>
</feature>
<evidence type="ECO:0000256" key="1">
    <source>
        <dbReference type="SAM" id="Phobius"/>
    </source>
</evidence>
<feature type="transmembrane region" description="Helical" evidence="1">
    <location>
        <begin position="204"/>
        <end position="222"/>
    </location>
</feature>
<proteinExistence type="predicted"/>
<feature type="transmembrane region" description="Helical" evidence="1">
    <location>
        <begin position="96"/>
        <end position="113"/>
    </location>
</feature>
<keyword evidence="1" id="KW-0472">Membrane</keyword>
<feature type="transmembrane region" description="Helical" evidence="1">
    <location>
        <begin position="301"/>
        <end position="319"/>
    </location>
</feature>
<feature type="transmembrane region" description="Helical" evidence="1">
    <location>
        <begin position="331"/>
        <end position="351"/>
    </location>
</feature>
<feature type="transmembrane region" description="Helical" evidence="1">
    <location>
        <begin position="72"/>
        <end position="90"/>
    </location>
</feature>
<sequence length="362" mass="39374">MSLKPNHRLPLMAMGMVSLLAALFGGVQRLGWDLPTLTIAMPANHGPLMVGAFLGTVIGLERAVALGKLWGYLGPLCTGIGGLLMIAGAIPTVAPLLIAAGSLMLSLLFVAFLQRQFAWFTVIMLVGAISWLFGNILWLIEGTVFSAVWWWIGFLLLTIAGERMELGRMLFISKARQMQMILAVTISMLGIVITLLELNLGLRMLGAGMVAIAIWLGLNDIARRTIKQSGLTRFIAVNLLAGYFWLALCGLLLVLYGADFSGLRYDAVLHSFFLGFIFSMIFGHAPVIFPAVLGRGMLYRPVFYIHVVMLHLFLAIRVGGDLTSEIIPRNVGGLLNALTLLVFVVNTVLAIRAHLVAERNGD</sequence>
<dbReference type="AlphaFoldDB" id="A0A3B1BY42"/>
<name>A0A3B1BY42_9ZZZZ</name>